<accession>A0ABX1FYN0</accession>
<dbReference type="Proteomes" id="UP001515943">
    <property type="component" value="Unassembled WGS sequence"/>
</dbReference>
<evidence type="ECO:0000256" key="1">
    <source>
        <dbReference type="SAM" id="Phobius"/>
    </source>
</evidence>
<name>A0ABX1FYN0_9PSEU</name>
<gene>
    <name evidence="2" type="ORF">FXN61_45935</name>
</gene>
<dbReference type="EMBL" id="VSRL01000395">
    <property type="protein sequence ID" value="NKE63671.1"/>
    <property type="molecule type" value="Genomic_DNA"/>
</dbReference>
<feature type="transmembrane region" description="Helical" evidence="1">
    <location>
        <begin position="30"/>
        <end position="48"/>
    </location>
</feature>
<comment type="caution">
    <text evidence="2">The sequence shown here is derived from an EMBL/GenBank/DDBJ whole genome shotgun (WGS) entry which is preliminary data.</text>
</comment>
<feature type="transmembrane region" description="Helical" evidence="1">
    <location>
        <begin position="5"/>
        <end position="24"/>
    </location>
</feature>
<keyword evidence="1" id="KW-1133">Transmembrane helix</keyword>
<dbReference type="Pfam" id="PF14325">
    <property type="entry name" value="DUF4383"/>
    <property type="match status" value="1"/>
</dbReference>
<feature type="transmembrane region" description="Helical" evidence="1">
    <location>
        <begin position="88"/>
        <end position="105"/>
    </location>
</feature>
<feature type="transmembrane region" description="Helical" evidence="1">
    <location>
        <begin position="55"/>
        <end position="76"/>
    </location>
</feature>
<proteinExistence type="predicted"/>
<keyword evidence="1" id="KW-0812">Transmembrane</keyword>
<organism evidence="2 3">
    <name type="scientific">Lentzea indica</name>
    <dbReference type="NCBI Taxonomy" id="2604800"/>
    <lineage>
        <taxon>Bacteria</taxon>
        <taxon>Bacillati</taxon>
        <taxon>Actinomycetota</taxon>
        <taxon>Actinomycetes</taxon>
        <taxon>Pseudonocardiales</taxon>
        <taxon>Pseudonocardiaceae</taxon>
        <taxon>Lentzea</taxon>
    </lineage>
</organism>
<evidence type="ECO:0000313" key="2">
    <source>
        <dbReference type="EMBL" id="NKE63671.1"/>
    </source>
</evidence>
<reference evidence="2 3" key="1">
    <citation type="submission" date="2019-08" db="EMBL/GenBank/DDBJ databases">
        <title>Lentzea from Indian Himalayas.</title>
        <authorList>
            <person name="Mandal S."/>
            <person name="Mallick Gupta A."/>
            <person name="Maiti P.K."/>
            <person name="Sarkar J."/>
            <person name="Mandal S."/>
        </authorList>
    </citation>
    <scope>NUCLEOTIDE SEQUENCE [LARGE SCALE GENOMIC DNA]</scope>
    <source>
        <strain evidence="2 3">PSKA42</strain>
    </source>
</reference>
<sequence length="112" mass="11455">MIAVWICRVLGVLFTAAGVVTFVAGDSADFAHNTVHLVSGLAALGFGFTGWARAFAVAFGGAYLTLGAVGLALGELHAGPLHLMTGDNVFHVGLGSVVLLGGLLSRHRQVAR</sequence>
<evidence type="ECO:0000313" key="3">
    <source>
        <dbReference type="Proteomes" id="UP001515943"/>
    </source>
</evidence>
<keyword evidence="1" id="KW-0472">Membrane</keyword>
<dbReference type="RefSeq" id="WP_167980246.1">
    <property type="nucleotide sequence ID" value="NZ_VSRL01000395.1"/>
</dbReference>
<keyword evidence="3" id="KW-1185">Reference proteome</keyword>
<protein>
    <submittedName>
        <fullName evidence="2">DUF4383 domain-containing protein</fullName>
    </submittedName>
</protein>